<proteinExistence type="predicted"/>
<reference evidence="1" key="1">
    <citation type="submission" date="2014-11" db="EMBL/GenBank/DDBJ databases">
        <authorList>
            <person name="Amaro Gonzalez C."/>
        </authorList>
    </citation>
    <scope>NUCLEOTIDE SEQUENCE</scope>
</reference>
<name>A0A0E9UL37_ANGAN</name>
<dbReference type="AlphaFoldDB" id="A0A0E9UL37"/>
<evidence type="ECO:0000313" key="1">
    <source>
        <dbReference type="EMBL" id="JAH66507.1"/>
    </source>
</evidence>
<dbReference type="EMBL" id="GBXM01042070">
    <property type="protein sequence ID" value="JAH66507.1"/>
    <property type="molecule type" value="Transcribed_RNA"/>
</dbReference>
<organism evidence="1">
    <name type="scientific">Anguilla anguilla</name>
    <name type="common">European freshwater eel</name>
    <name type="synonym">Muraena anguilla</name>
    <dbReference type="NCBI Taxonomy" id="7936"/>
    <lineage>
        <taxon>Eukaryota</taxon>
        <taxon>Metazoa</taxon>
        <taxon>Chordata</taxon>
        <taxon>Craniata</taxon>
        <taxon>Vertebrata</taxon>
        <taxon>Euteleostomi</taxon>
        <taxon>Actinopterygii</taxon>
        <taxon>Neopterygii</taxon>
        <taxon>Teleostei</taxon>
        <taxon>Anguilliformes</taxon>
        <taxon>Anguillidae</taxon>
        <taxon>Anguilla</taxon>
    </lineage>
</organism>
<protein>
    <submittedName>
        <fullName evidence="1">Uncharacterized protein</fullName>
    </submittedName>
</protein>
<accession>A0A0E9UL37</accession>
<reference evidence="1" key="2">
    <citation type="journal article" date="2015" name="Fish Shellfish Immunol.">
        <title>Early steps in the European eel (Anguilla anguilla)-Vibrio vulnificus interaction in the gills: Role of the RtxA13 toxin.</title>
        <authorList>
            <person name="Callol A."/>
            <person name="Pajuelo D."/>
            <person name="Ebbesson L."/>
            <person name="Teles M."/>
            <person name="MacKenzie S."/>
            <person name="Amaro C."/>
        </authorList>
    </citation>
    <scope>NUCLEOTIDE SEQUENCE</scope>
</reference>
<sequence>MLAFIKIILILKKYSCSIFLLY</sequence>